<keyword evidence="2" id="KW-1185">Reference proteome</keyword>
<gene>
    <name evidence="1" type="ORF">HD841_003640</name>
</gene>
<proteinExistence type="predicted"/>
<dbReference type="EMBL" id="JACCBY010000007">
    <property type="protein sequence ID" value="NYD91821.1"/>
    <property type="molecule type" value="Genomic_DNA"/>
</dbReference>
<dbReference type="RefSeq" id="WP_257015749.1">
    <property type="nucleotide sequence ID" value="NZ_JACCBY010000007.1"/>
</dbReference>
<accession>A0A7Y9K384</accession>
<sequence length="43" mass="4969">MPALRCRFGLHQWTIKPATHRPGTAVHRCRHCGLVRVRHAKRG</sequence>
<protein>
    <submittedName>
        <fullName evidence="1">Uncharacterized protein</fullName>
    </submittedName>
</protein>
<evidence type="ECO:0000313" key="1">
    <source>
        <dbReference type="EMBL" id="NYD91821.1"/>
    </source>
</evidence>
<organism evidence="1 2">
    <name type="scientific">Sphingomonas melonis</name>
    <dbReference type="NCBI Taxonomy" id="152682"/>
    <lineage>
        <taxon>Bacteria</taxon>
        <taxon>Pseudomonadati</taxon>
        <taxon>Pseudomonadota</taxon>
        <taxon>Alphaproteobacteria</taxon>
        <taxon>Sphingomonadales</taxon>
        <taxon>Sphingomonadaceae</taxon>
        <taxon>Sphingomonas</taxon>
    </lineage>
</organism>
<reference evidence="1 2" key="1">
    <citation type="submission" date="2020-08" db="EMBL/GenBank/DDBJ databases">
        <title>The Agave Microbiome: Exploring the role of microbial communities in plant adaptations to desert environments.</title>
        <authorList>
            <person name="Partida-Martinez L.P."/>
        </authorList>
    </citation>
    <scope>NUCLEOTIDE SEQUENCE [LARGE SCALE GENOMIC DNA]</scope>
    <source>
        <strain evidence="1 2">AS2.3</strain>
    </source>
</reference>
<name>A0A7Y9K384_9SPHN</name>
<comment type="caution">
    <text evidence="1">The sequence shown here is derived from an EMBL/GenBank/DDBJ whole genome shotgun (WGS) entry which is preliminary data.</text>
</comment>
<dbReference type="Proteomes" id="UP000517753">
    <property type="component" value="Unassembled WGS sequence"/>
</dbReference>
<dbReference type="AlphaFoldDB" id="A0A7Y9K384"/>
<evidence type="ECO:0000313" key="2">
    <source>
        <dbReference type="Proteomes" id="UP000517753"/>
    </source>
</evidence>